<keyword evidence="8" id="KW-0902">Two-component regulatory system</keyword>
<keyword evidence="4" id="KW-0808">Transferase</keyword>
<keyword evidence="9" id="KW-0472">Membrane</keyword>
<dbReference type="Gene3D" id="1.10.287.130">
    <property type="match status" value="1"/>
</dbReference>
<dbReference type="SMART" id="SM00388">
    <property type="entry name" value="HisKA"/>
    <property type="match status" value="1"/>
</dbReference>
<dbReference type="InterPro" id="IPR036890">
    <property type="entry name" value="HATPase_C_sf"/>
</dbReference>
<evidence type="ECO:0000256" key="5">
    <source>
        <dbReference type="ARBA" id="ARBA00022741"/>
    </source>
</evidence>
<evidence type="ECO:0000256" key="9">
    <source>
        <dbReference type="SAM" id="Phobius"/>
    </source>
</evidence>
<dbReference type="InterPro" id="IPR003594">
    <property type="entry name" value="HATPase_dom"/>
</dbReference>
<dbReference type="PANTHER" id="PTHR43065:SF10">
    <property type="entry name" value="PEROXIDE STRESS-ACTIVATED HISTIDINE KINASE MAK3"/>
    <property type="match status" value="1"/>
</dbReference>
<gene>
    <name evidence="11" type="ORF">C6570_11610</name>
</gene>
<evidence type="ECO:0000259" key="10">
    <source>
        <dbReference type="PROSITE" id="PS50109"/>
    </source>
</evidence>
<comment type="catalytic activity">
    <reaction evidence="1">
        <text>ATP + protein L-histidine = ADP + protein N-phospho-L-histidine.</text>
        <dbReference type="EC" id="2.7.13.3"/>
    </reaction>
</comment>
<dbReference type="InterPro" id="IPR003661">
    <property type="entry name" value="HisK_dim/P_dom"/>
</dbReference>
<dbReference type="InterPro" id="IPR004358">
    <property type="entry name" value="Sig_transdc_His_kin-like_C"/>
</dbReference>
<dbReference type="PROSITE" id="PS50109">
    <property type="entry name" value="HIS_KIN"/>
    <property type="match status" value="1"/>
</dbReference>
<dbReference type="GO" id="GO:0005524">
    <property type="term" value="F:ATP binding"/>
    <property type="evidence" value="ECO:0007669"/>
    <property type="project" value="UniProtKB-KW"/>
</dbReference>
<dbReference type="Gene3D" id="3.30.565.10">
    <property type="entry name" value="Histidine kinase-like ATPase, C-terminal domain"/>
    <property type="match status" value="1"/>
</dbReference>
<accession>A0A2S0MFY6</accession>
<keyword evidence="5" id="KW-0547">Nucleotide-binding</keyword>
<dbReference type="GO" id="GO:0000155">
    <property type="term" value="F:phosphorelay sensor kinase activity"/>
    <property type="evidence" value="ECO:0007669"/>
    <property type="project" value="InterPro"/>
</dbReference>
<evidence type="ECO:0000313" key="11">
    <source>
        <dbReference type="EMBL" id="AVO34804.1"/>
    </source>
</evidence>
<evidence type="ECO:0000256" key="7">
    <source>
        <dbReference type="ARBA" id="ARBA00022840"/>
    </source>
</evidence>
<keyword evidence="7" id="KW-0067">ATP-binding</keyword>
<evidence type="ECO:0000256" key="8">
    <source>
        <dbReference type="ARBA" id="ARBA00023012"/>
    </source>
</evidence>
<keyword evidence="9" id="KW-0812">Transmembrane</keyword>
<keyword evidence="9" id="KW-1133">Transmembrane helix</keyword>
<dbReference type="InterPro" id="IPR005467">
    <property type="entry name" value="His_kinase_dom"/>
</dbReference>
<dbReference type="OrthoDB" id="224978at2"/>
<name>A0A2S0MFY6_9BURK</name>
<feature type="domain" description="Histidine kinase" evidence="10">
    <location>
        <begin position="222"/>
        <end position="436"/>
    </location>
</feature>
<organism evidence="11 12">
    <name type="scientific">Ottowia oryzae</name>
    <dbReference type="NCBI Taxonomy" id="2109914"/>
    <lineage>
        <taxon>Bacteria</taxon>
        <taxon>Pseudomonadati</taxon>
        <taxon>Pseudomonadota</taxon>
        <taxon>Betaproteobacteria</taxon>
        <taxon>Burkholderiales</taxon>
        <taxon>Comamonadaceae</taxon>
        <taxon>Ottowia</taxon>
    </lineage>
</organism>
<keyword evidence="12" id="KW-1185">Reference proteome</keyword>
<dbReference type="EC" id="2.7.13.3" evidence="2"/>
<dbReference type="RefSeq" id="WP_106703354.1">
    <property type="nucleotide sequence ID" value="NZ_CP027666.1"/>
</dbReference>
<dbReference type="CDD" id="cd00075">
    <property type="entry name" value="HATPase"/>
    <property type="match status" value="1"/>
</dbReference>
<dbReference type="CDD" id="cd00082">
    <property type="entry name" value="HisKA"/>
    <property type="match status" value="1"/>
</dbReference>
<dbReference type="InterPro" id="IPR036097">
    <property type="entry name" value="HisK_dim/P_sf"/>
</dbReference>
<feature type="transmembrane region" description="Helical" evidence="9">
    <location>
        <begin position="171"/>
        <end position="190"/>
    </location>
</feature>
<evidence type="ECO:0000256" key="1">
    <source>
        <dbReference type="ARBA" id="ARBA00000085"/>
    </source>
</evidence>
<evidence type="ECO:0000313" key="12">
    <source>
        <dbReference type="Proteomes" id="UP000239709"/>
    </source>
</evidence>
<evidence type="ECO:0000256" key="6">
    <source>
        <dbReference type="ARBA" id="ARBA00022777"/>
    </source>
</evidence>
<dbReference type="Proteomes" id="UP000239709">
    <property type="component" value="Chromosome"/>
</dbReference>
<dbReference type="PRINTS" id="PR00344">
    <property type="entry name" value="BCTRLSENSOR"/>
</dbReference>
<dbReference type="Pfam" id="PF02518">
    <property type="entry name" value="HATPase_c"/>
    <property type="match status" value="1"/>
</dbReference>
<evidence type="ECO:0000256" key="3">
    <source>
        <dbReference type="ARBA" id="ARBA00022553"/>
    </source>
</evidence>
<sequence length="437" mass="45889">MVLWLAIAAVSLVLAALLLVLIRQGAGPQITRATHQAAVSCEALRAGGERVAQAAPDSFASTAQAILDLALRDQAGTEGGFWRSGAGVVAYAFPTYDGTGIKRDPPSAELERIGSTAQRALDSASLVTDVRPGLREAVVFSACPVSAPQRGLAAWTLVRVPLIGADVINPLILAVSLLLCTVVVSGAWLGRLLARWRRKSEALQQQLAQSERLATLGRVSAGLAHEIRNPLGTMRMKVENAMVAPAEVREARVVSALESVLAQTGRLEGLVSSLLSLTQPFAIERQRLNLQAFLEEQIKTHAPAAAAADVQLRLALAPSLEASARPLAWFDPVQMARVLDNLVLNALAHTPGGGAIELGAARSPSGKLLLWVADDGSGVPGDLRSTLFEAFATGRTGGSGLGLALVREIVQAHGGQIALAESARGTRMEMELPWPTS</sequence>
<proteinExistence type="predicted"/>
<dbReference type="SUPFAM" id="SSF47384">
    <property type="entry name" value="Homodimeric domain of signal transducing histidine kinase"/>
    <property type="match status" value="1"/>
</dbReference>
<dbReference type="AlphaFoldDB" id="A0A2S0MFY6"/>
<protein>
    <recommendedName>
        <fullName evidence="2">histidine kinase</fullName>
        <ecNumber evidence="2">2.7.13.3</ecNumber>
    </recommendedName>
</protein>
<keyword evidence="6 11" id="KW-0418">Kinase</keyword>
<keyword evidence="3" id="KW-0597">Phosphoprotein</keyword>
<dbReference type="SMART" id="SM00387">
    <property type="entry name" value="HATPase_c"/>
    <property type="match status" value="1"/>
</dbReference>
<dbReference type="PANTHER" id="PTHR43065">
    <property type="entry name" value="SENSOR HISTIDINE KINASE"/>
    <property type="match status" value="1"/>
</dbReference>
<dbReference type="Pfam" id="PF00512">
    <property type="entry name" value="HisKA"/>
    <property type="match status" value="1"/>
</dbReference>
<dbReference type="EMBL" id="CP027666">
    <property type="protein sequence ID" value="AVO34804.1"/>
    <property type="molecule type" value="Genomic_DNA"/>
</dbReference>
<evidence type="ECO:0000256" key="4">
    <source>
        <dbReference type="ARBA" id="ARBA00022679"/>
    </source>
</evidence>
<dbReference type="SUPFAM" id="SSF55874">
    <property type="entry name" value="ATPase domain of HSP90 chaperone/DNA topoisomerase II/histidine kinase"/>
    <property type="match status" value="1"/>
</dbReference>
<dbReference type="KEGG" id="otk:C6570_11610"/>
<reference evidence="11 12" key="1">
    <citation type="submission" date="2018-03" db="EMBL/GenBank/DDBJ databases">
        <title>Genome sequencing of Ottowia sp.</title>
        <authorList>
            <person name="Kim S.-J."/>
            <person name="Heo J."/>
            <person name="Kwon S.-W."/>
        </authorList>
    </citation>
    <scope>NUCLEOTIDE SEQUENCE [LARGE SCALE GENOMIC DNA]</scope>
    <source>
        <strain evidence="11 12">KADR8-3</strain>
    </source>
</reference>
<evidence type="ECO:0000256" key="2">
    <source>
        <dbReference type="ARBA" id="ARBA00012438"/>
    </source>
</evidence>